<reference evidence="2 3" key="1">
    <citation type="submission" date="2020-10" db="EMBL/GenBank/DDBJ databases">
        <authorList>
            <person name="Castelo-Branco R."/>
            <person name="Eusebio N."/>
            <person name="Adriana R."/>
            <person name="Vieira A."/>
            <person name="Brugerolle De Fraissinette N."/>
            <person name="Rezende De Castro R."/>
            <person name="Schneider M.P."/>
            <person name="Vasconcelos V."/>
            <person name="Leao P.N."/>
        </authorList>
    </citation>
    <scope>NUCLEOTIDE SEQUENCE [LARGE SCALE GENOMIC DNA]</scope>
    <source>
        <strain evidence="2 3">LEGE 00031</strain>
    </source>
</reference>
<sequence>MIHPAQWAQMKVGDFFRGYNWQGSPRVLESSVTEESLDNLPSLVCLSVADFFSQGNWTGQQSRPGGENLPTLHRPKAPPRPLSLTASVADFCRGIQWQGQPLPQPLAIASSRPAKLEQLEQKAPVTKVEPAIGLEDLSDLF</sequence>
<feature type="region of interest" description="Disordered" evidence="1">
    <location>
        <begin position="57"/>
        <end position="80"/>
    </location>
</feature>
<name>A0ABR9VMW4_9SYNC</name>
<proteinExistence type="predicted"/>
<accession>A0ABR9VMW4</accession>
<evidence type="ECO:0000256" key="1">
    <source>
        <dbReference type="SAM" id="MobiDB-lite"/>
    </source>
</evidence>
<organism evidence="2 3">
    <name type="scientific">Synechocystis salina LEGE 00031</name>
    <dbReference type="NCBI Taxonomy" id="1828736"/>
    <lineage>
        <taxon>Bacteria</taxon>
        <taxon>Bacillati</taxon>
        <taxon>Cyanobacteriota</taxon>
        <taxon>Cyanophyceae</taxon>
        <taxon>Synechococcales</taxon>
        <taxon>Merismopediaceae</taxon>
        <taxon>Synechocystis</taxon>
    </lineage>
</organism>
<evidence type="ECO:0000313" key="2">
    <source>
        <dbReference type="EMBL" id="MBE9252688.1"/>
    </source>
</evidence>
<comment type="caution">
    <text evidence="2">The sequence shown here is derived from an EMBL/GenBank/DDBJ whole genome shotgun (WGS) entry which is preliminary data.</text>
</comment>
<evidence type="ECO:0000313" key="3">
    <source>
        <dbReference type="Proteomes" id="UP000658720"/>
    </source>
</evidence>
<gene>
    <name evidence="2" type="ORF">IQ217_02230</name>
</gene>
<dbReference type="EMBL" id="JADEVV010000004">
    <property type="protein sequence ID" value="MBE9252688.1"/>
    <property type="molecule type" value="Genomic_DNA"/>
</dbReference>
<dbReference type="RefSeq" id="WP_194018754.1">
    <property type="nucleotide sequence ID" value="NZ_JADEVV010000004.1"/>
</dbReference>
<protein>
    <submittedName>
        <fullName evidence="2">Uncharacterized protein</fullName>
    </submittedName>
</protein>
<keyword evidence="3" id="KW-1185">Reference proteome</keyword>
<dbReference type="Proteomes" id="UP000658720">
    <property type="component" value="Unassembled WGS sequence"/>
</dbReference>